<dbReference type="AlphaFoldDB" id="A0A1Y2H682"/>
<dbReference type="Pfam" id="PF20231">
    <property type="entry name" value="DUF6589"/>
    <property type="match status" value="2"/>
</dbReference>
<protein>
    <recommendedName>
        <fullName evidence="1">DUF6589 domain-containing protein</fullName>
    </recommendedName>
</protein>
<comment type="caution">
    <text evidence="2">The sequence shown here is derived from an EMBL/GenBank/DDBJ whole genome shotgun (WGS) entry which is preliminary data.</text>
</comment>
<dbReference type="InterPro" id="IPR046496">
    <property type="entry name" value="DUF6589"/>
</dbReference>
<accession>A0A1Y2H682</accession>
<dbReference type="STRING" id="64571.A0A1Y2H682"/>
<name>A0A1Y2H682_9FUNG</name>
<evidence type="ECO:0000313" key="2">
    <source>
        <dbReference type="EMBL" id="ORZ28572.1"/>
    </source>
</evidence>
<feature type="domain" description="DUF6589" evidence="1">
    <location>
        <begin position="164"/>
        <end position="369"/>
    </location>
</feature>
<keyword evidence="3" id="KW-1185">Reference proteome</keyword>
<evidence type="ECO:0000259" key="1">
    <source>
        <dbReference type="Pfam" id="PF20231"/>
    </source>
</evidence>
<dbReference type="OrthoDB" id="4743193at2759"/>
<proteinExistence type="predicted"/>
<dbReference type="EMBL" id="MCFF01000002">
    <property type="protein sequence ID" value="ORZ28572.1"/>
    <property type="molecule type" value="Genomic_DNA"/>
</dbReference>
<sequence length="578" mass="66723">MFLIWSHDRGFERACTDFDVDVGRFFQQQWALVAAARDLVPFIASMLMFHKNQQANLLQTFLGLFFRGNGCSKRTIRMLSSACVCVSYDTTSNMLKYLTKVALETVREQVLNNPWMLVYDNINIANRKEDQRKDNQDTFESGMTATIIIDEQLDELSSTIYDNTPLKLHELIPDNNHLKAMHHFHISEVLQRYSDKFRQQAVHMNKIDVLEVRPSVTFPLPTMNIDQSSTAGNIEIVETVCVKMLKLERSWFEGKLVIVGGDQRTISRINSAQEWRMTDITRFDRLEWALPAMQLFHLQMNLASTIFKAHYGSQSTEGSLAHFVACLDRRRLAFQSQDYRTLDEFLRIVFDAMVRTLWMRHLNAEDLSDENLWVGARNVFQFIRDMVFYLELCAAIKEGDIGRIERNYGKELLKLTYGIRRLWAPKVKRAVMRSWLVNTSGRNDGWIPTDMFQEHTNRLIKSVHAATGSNMSWNYLAKSISMNAHLFAEVDTRIDSEFDLSFDSYFHSEVSKESDIVLVINEIRRLGILEHQSPQGIISGIQPVRNLFIEGMLKLISGGANRLNDEGADDENVEDESL</sequence>
<dbReference type="GeneID" id="33562343"/>
<gene>
    <name evidence="2" type="ORF">BCR41DRAFT_298621</name>
</gene>
<evidence type="ECO:0000313" key="3">
    <source>
        <dbReference type="Proteomes" id="UP000193648"/>
    </source>
</evidence>
<organism evidence="2 3">
    <name type="scientific">Lobosporangium transversale</name>
    <dbReference type="NCBI Taxonomy" id="64571"/>
    <lineage>
        <taxon>Eukaryota</taxon>
        <taxon>Fungi</taxon>
        <taxon>Fungi incertae sedis</taxon>
        <taxon>Mucoromycota</taxon>
        <taxon>Mortierellomycotina</taxon>
        <taxon>Mortierellomycetes</taxon>
        <taxon>Mortierellales</taxon>
        <taxon>Mortierellaceae</taxon>
        <taxon>Lobosporangium</taxon>
    </lineage>
</organism>
<reference evidence="2 3" key="1">
    <citation type="submission" date="2016-07" db="EMBL/GenBank/DDBJ databases">
        <title>Pervasive Adenine N6-methylation of Active Genes in Fungi.</title>
        <authorList>
            <consortium name="DOE Joint Genome Institute"/>
            <person name="Mondo S.J."/>
            <person name="Dannebaum R.O."/>
            <person name="Kuo R.C."/>
            <person name="Labutti K."/>
            <person name="Haridas S."/>
            <person name="Kuo A."/>
            <person name="Salamov A."/>
            <person name="Ahrendt S.R."/>
            <person name="Lipzen A."/>
            <person name="Sullivan W."/>
            <person name="Andreopoulos W.B."/>
            <person name="Clum A."/>
            <person name="Lindquist E."/>
            <person name="Daum C."/>
            <person name="Ramamoorthy G.K."/>
            <person name="Gryganskyi A."/>
            <person name="Culley D."/>
            <person name="Magnuson J.K."/>
            <person name="James T.Y."/>
            <person name="O'Malley M.A."/>
            <person name="Stajich J.E."/>
            <person name="Spatafora J.W."/>
            <person name="Visel A."/>
            <person name="Grigoriev I.V."/>
        </authorList>
    </citation>
    <scope>NUCLEOTIDE SEQUENCE [LARGE SCALE GENOMIC DNA]</scope>
    <source>
        <strain evidence="2 3">NRRL 3116</strain>
    </source>
</reference>
<dbReference type="RefSeq" id="XP_021886257.1">
    <property type="nucleotide sequence ID" value="XM_022020499.1"/>
</dbReference>
<dbReference type="InParanoid" id="A0A1Y2H682"/>
<feature type="domain" description="DUF6589" evidence="1">
    <location>
        <begin position="377"/>
        <end position="502"/>
    </location>
</feature>
<dbReference type="Proteomes" id="UP000193648">
    <property type="component" value="Unassembled WGS sequence"/>
</dbReference>